<dbReference type="InterPro" id="IPR052360">
    <property type="entry name" value="Transcr_Regulatory_Proteins"/>
</dbReference>
<accession>A0AAN6LZL6</accession>
<evidence type="ECO:0000256" key="7">
    <source>
        <dbReference type="SAM" id="MobiDB-lite"/>
    </source>
</evidence>
<organism evidence="9 10">
    <name type="scientific">Pseudopithomyces chartarum</name>
    <dbReference type="NCBI Taxonomy" id="1892770"/>
    <lineage>
        <taxon>Eukaryota</taxon>
        <taxon>Fungi</taxon>
        <taxon>Dikarya</taxon>
        <taxon>Ascomycota</taxon>
        <taxon>Pezizomycotina</taxon>
        <taxon>Dothideomycetes</taxon>
        <taxon>Pleosporomycetidae</taxon>
        <taxon>Pleosporales</taxon>
        <taxon>Massarineae</taxon>
        <taxon>Didymosphaeriaceae</taxon>
        <taxon>Pseudopithomyces</taxon>
    </lineage>
</organism>
<evidence type="ECO:0000256" key="3">
    <source>
        <dbReference type="ARBA" id="ARBA00023015"/>
    </source>
</evidence>
<dbReference type="PANTHER" id="PTHR36206:SF13">
    <property type="entry name" value="TRANSCRIPTIONAL REGULATORY PROTEIN MOC3"/>
    <property type="match status" value="1"/>
</dbReference>
<dbReference type="SUPFAM" id="SSF57701">
    <property type="entry name" value="Zn2/Cys6 DNA-binding domain"/>
    <property type="match status" value="1"/>
</dbReference>
<gene>
    <name evidence="9" type="ORF">GRF29_69g758368</name>
</gene>
<evidence type="ECO:0000256" key="6">
    <source>
        <dbReference type="ARBA" id="ARBA00023242"/>
    </source>
</evidence>
<dbReference type="InterPro" id="IPR036864">
    <property type="entry name" value="Zn2-C6_fun-type_DNA-bd_sf"/>
</dbReference>
<dbReference type="AlphaFoldDB" id="A0AAN6LZL6"/>
<feature type="compositionally biased region" description="Polar residues" evidence="7">
    <location>
        <begin position="177"/>
        <end position="197"/>
    </location>
</feature>
<protein>
    <recommendedName>
        <fullName evidence="8">Zn(2)-C6 fungal-type domain-containing protein</fullName>
    </recommendedName>
</protein>
<comment type="caution">
    <text evidence="9">The sequence shown here is derived from an EMBL/GenBank/DDBJ whole genome shotgun (WGS) entry which is preliminary data.</text>
</comment>
<keyword evidence="6" id="KW-0539">Nucleus</keyword>
<reference evidence="9 10" key="1">
    <citation type="submission" date="2021-02" db="EMBL/GenBank/DDBJ databases">
        <title>Genome assembly of Pseudopithomyces chartarum.</title>
        <authorList>
            <person name="Jauregui R."/>
            <person name="Singh J."/>
            <person name="Voisey C."/>
        </authorList>
    </citation>
    <scope>NUCLEOTIDE SEQUENCE [LARGE SCALE GENOMIC DNA]</scope>
    <source>
        <strain evidence="9 10">AGR01</strain>
    </source>
</reference>
<evidence type="ECO:0000313" key="10">
    <source>
        <dbReference type="Proteomes" id="UP001280581"/>
    </source>
</evidence>
<keyword evidence="1" id="KW-0479">Metal-binding</keyword>
<keyword evidence="3" id="KW-0805">Transcription regulation</keyword>
<feature type="compositionally biased region" description="Polar residues" evidence="7">
    <location>
        <begin position="217"/>
        <end position="235"/>
    </location>
</feature>
<evidence type="ECO:0000256" key="5">
    <source>
        <dbReference type="ARBA" id="ARBA00023163"/>
    </source>
</evidence>
<feature type="compositionally biased region" description="Polar residues" evidence="7">
    <location>
        <begin position="146"/>
        <end position="155"/>
    </location>
</feature>
<dbReference type="Proteomes" id="UP001280581">
    <property type="component" value="Unassembled WGS sequence"/>
</dbReference>
<dbReference type="Pfam" id="PF00172">
    <property type="entry name" value="Zn_clus"/>
    <property type="match status" value="1"/>
</dbReference>
<dbReference type="GO" id="GO:0000981">
    <property type="term" value="F:DNA-binding transcription factor activity, RNA polymerase II-specific"/>
    <property type="evidence" value="ECO:0007669"/>
    <property type="project" value="InterPro"/>
</dbReference>
<dbReference type="SMART" id="SM00066">
    <property type="entry name" value="GAL4"/>
    <property type="match status" value="1"/>
</dbReference>
<proteinExistence type="predicted"/>
<dbReference type="CDD" id="cd00067">
    <property type="entry name" value="GAL4"/>
    <property type="match status" value="1"/>
</dbReference>
<keyword evidence="2" id="KW-0862">Zinc</keyword>
<dbReference type="EMBL" id="WVTA01000006">
    <property type="protein sequence ID" value="KAK3209095.1"/>
    <property type="molecule type" value="Genomic_DNA"/>
</dbReference>
<evidence type="ECO:0000256" key="1">
    <source>
        <dbReference type="ARBA" id="ARBA00022723"/>
    </source>
</evidence>
<keyword evidence="4" id="KW-0238">DNA-binding</keyword>
<feature type="region of interest" description="Disordered" evidence="7">
    <location>
        <begin position="145"/>
        <end position="235"/>
    </location>
</feature>
<name>A0AAN6LZL6_9PLEO</name>
<feature type="domain" description="Zn(2)-C6 fungal-type" evidence="8">
    <location>
        <begin position="37"/>
        <end position="65"/>
    </location>
</feature>
<dbReference type="PROSITE" id="PS00463">
    <property type="entry name" value="ZN2_CY6_FUNGAL_1"/>
    <property type="match status" value="1"/>
</dbReference>
<dbReference type="PANTHER" id="PTHR36206">
    <property type="entry name" value="ASPERCRYPTIN BIOSYNTHESIS CLUSTER-SPECIFIC TRANSCRIPTION REGULATOR ATNN-RELATED"/>
    <property type="match status" value="1"/>
</dbReference>
<sequence>MDMSSASPAAGSGPGDVSPTGSASASNPKARKRTKTGCLTCRKRRIKCGEERPTCANCIKSKRQCEGYNQRVVFKPPIGDWPNHPGVVTNLQYHNSMLPGSRTSFRSTLPSSQPPDASLASIQPRPLAHFDYQAEAAPALGHVDTRQTCSQSAQPYGQDGNFSQSLTSPQLQQPTLHSPQHQLPTPTSANSYYSQPSPVHGGFPGQYAQDAARYSPTHYQSQHSHDQSYYTYGNHSQAPLQQPQVTTASYGQVAPYALAVSHSDSSHSTFQSVQIPQHDVSSHVTYMPQHAIYSMSHV</sequence>
<dbReference type="GO" id="GO:0003677">
    <property type="term" value="F:DNA binding"/>
    <property type="evidence" value="ECO:0007669"/>
    <property type="project" value="UniProtKB-KW"/>
</dbReference>
<dbReference type="Gene3D" id="4.10.240.10">
    <property type="entry name" value="Zn(2)-C6 fungal-type DNA-binding domain"/>
    <property type="match status" value="1"/>
</dbReference>
<evidence type="ECO:0000256" key="4">
    <source>
        <dbReference type="ARBA" id="ARBA00023125"/>
    </source>
</evidence>
<keyword evidence="10" id="KW-1185">Reference proteome</keyword>
<dbReference type="PROSITE" id="PS50048">
    <property type="entry name" value="ZN2_CY6_FUNGAL_2"/>
    <property type="match status" value="1"/>
</dbReference>
<evidence type="ECO:0000256" key="2">
    <source>
        <dbReference type="ARBA" id="ARBA00022833"/>
    </source>
</evidence>
<evidence type="ECO:0000259" key="8">
    <source>
        <dbReference type="PROSITE" id="PS50048"/>
    </source>
</evidence>
<dbReference type="InterPro" id="IPR001138">
    <property type="entry name" value="Zn2Cys6_DnaBD"/>
</dbReference>
<evidence type="ECO:0000313" key="9">
    <source>
        <dbReference type="EMBL" id="KAK3209095.1"/>
    </source>
</evidence>
<feature type="region of interest" description="Disordered" evidence="7">
    <location>
        <begin position="1"/>
        <end position="36"/>
    </location>
</feature>
<feature type="compositionally biased region" description="Low complexity" evidence="7">
    <location>
        <begin position="1"/>
        <end position="19"/>
    </location>
</feature>
<dbReference type="GO" id="GO:0008270">
    <property type="term" value="F:zinc ion binding"/>
    <property type="evidence" value="ECO:0007669"/>
    <property type="project" value="InterPro"/>
</dbReference>
<feature type="compositionally biased region" description="Low complexity" evidence="7">
    <location>
        <begin position="163"/>
        <end position="176"/>
    </location>
</feature>
<keyword evidence="5" id="KW-0804">Transcription</keyword>